<keyword evidence="2" id="KW-1185">Reference proteome</keyword>
<reference evidence="1" key="1">
    <citation type="submission" date="2025-08" db="UniProtKB">
        <authorList>
            <consortium name="Ensembl"/>
        </authorList>
    </citation>
    <scope>IDENTIFICATION</scope>
</reference>
<proteinExistence type="predicted"/>
<evidence type="ECO:0000313" key="2">
    <source>
        <dbReference type="Proteomes" id="UP000694380"/>
    </source>
</evidence>
<name>A0A8C3PCI8_CHRPI</name>
<organism evidence="1 2">
    <name type="scientific">Chrysemys picta bellii</name>
    <name type="common">Western painted turtle</name>
    <name type="synonym">Emys bellii</name>
    <dbReference type="NCBI Taxonomy" id="8478"/>
    <lineage>
        <taxon>Eukaryota</taxon>
        <taxon>Metazoa</taxon>
        <taxon>Chordata</taxon>
        <taxon>Craniata</taxon>
        <taxon>Vertebrata</taxon>
        <taxon>Euteleostomi</taxon>
        <taxon>Archelosauria</taxon>
        <taxon>Testudinata</taxon>
        <taxon>Testudines</taxon>
        <taxon>Cryptodira</taxon>
        <taxon>Durocryptodira</taxon>
        <taxon>Testudinoidea</taxon>
        <taxon>Emydidae</taxon>
        <taxon>Chrysemys</taxon>
    </lineage>
</organism>
<dbReference type="Proteomes" id="UP000694380">
    <property type="component" value="Unplaced"/>
</dbReference>
<reference evidence="1" key="2">
    <citation type="submission" date="2025-09" db="UniProtKB">
        <authorList>
            <consortium name="Ensembl"/>
        </authorList>
    </citation>
    <scope>IDENTIFICATION</scope>
</reference>
<dbReference type="AlphaFoldDB" id="A0A8C3PCI8"/>
<sequence length="128" mass="14494">VGNEVCCRDWFLGWCFCGVSLVCSNLLFQSRLDLPQIKCSYKQASDCSSNTKDRARSIKIVSQKPYPALSPKTISSNLGTEYSNVRKGKQHLSSWVVPLRGQWDHEQAYQELALQNQASLERRGLKLV</sequence>
<accession>A0A8C3PCI8</accession>
<dbReference type="Ensembl" id="ENSCPBT00000038341.1">
    <property type="protein sequence ID" value="ENSCPBP00000032593.1"/>
    <property type="gene ID" value="ENSCPBG00000022848.1"/>
</dbReference>
<protein>
    <submittedName>
        <fullName evidence="1">Uncharacterized protein</fullName>
    </submittedName>
</protein>
<evidence type="ECO:0000313" key="1">
    <source>
        <dbReference type="Ensembl" id="ENSCPBP00000032593.1"/>
    </source>
</evidence>